<keyword evidence="7" id="KW-0614">Plasmid</keyword>
<feature type="domain" description="AMP-binding enzyme C-terminal" evidence="6">
    <location>
        <begin position="538"/>
        <end position="610"/>
    </location>
</feature>
<dbReference type="Proteomes" id="UP001058713">
    <property type="component" value="Plasmid unnamed4"/>
</dbReference>
<evidence type="ECO:0000259" key="5">
    <source>
        <dbReference type="Pfam" id="PF00501"/>
    </source>
</evidence>
<dbReference type="InterPro" id="IPR025110">
    <property type="entry name" value="AMP-bd_C"/>
</dbReference>
<dbReference type="PANTHER" id="PTHR42921:SF1">
    <property type="entry name" value="ACETOACETYL-COA SYNTHETASE"/>
    <property type="match status" value="1"/>
</dbReference>
<evidence type="ECO:0000259" key="6">
    <source>
        <dbReference type="Pfam" id="PF13193"/>
    </source>
</evidence>
<dbReference type="Pfam" id="PF13193">
    <property type="entry name" value="AMP-binding_C"/>
    <property type="match status" value="1"/>
</dbReference>
<dbReference type="Gene3D" id="3.40.50.12780">
    <property type="entry name" value="N-terminal domain of ligase-like"/>
    <property type="match status" value="1"/>
</dbReference>
<protein>
    <submittedName>
        <fullName evidence="7">Acetoacetate--CoA ligase</fullName>
        <ecNumber evidence="7">6.2.1.16</ecNumber>
    </submittedName>
</protein>
<reference evidence="7" key="1">
    <citation type="submission" date="2021-08" db="EMBL/GenBank/DDBJ databases">
        <authorList>
            <person name="Nwanade C."/>
            <person name="Wang M."/>
            <person name="Masoudi A."/>
            <person name="Yu Z."/>
            <person name="Liu J."/>
        </authorList>
    </citation>
    <scope>NUCLEOTIDE SEQUENCE</scope>
    <source>
        <strain evidence="7">S122</strain>
        <plasmid evidence="7">unnamed4</plasmid>
    </source>
</reference>
<evidence type="ECO:0000256" key="1">
    <source>
        <dbReference type="ARBA" id="ARBA00006432"/>
    </source>
</evidence>
<evidence type="ECO:0000313" key="8">
    <source>
        <dbReference type="Proteomes" id="UP001058713"/>
    </source>
</evidence>
<gene>
    <name evidence="7" type="ORF">K3721_20310</name>
</gene>
<dbReference type="NCBIfam" id="NF002937">
    <property type="entry name" value="PRK03584.1"/>
    <property type="match status" value="1"/>
</dbReference>
<dbReference type="Pfam" id="PF00501">
    <property type="entry name" value="AMP-binding"/>
    <property type="match status" value="1"/>
</dbReference>
<evidence type="ECO:0000256" key="3">
    <source>
        <dbReference type="ARBA" id="ARBA00022741"/>
    </source>
</evidence>
<keyword evidence="4" id="KW-0067">ATP-binding</keyword>
<feature type="domain" description="AMP-dependent synthetase/ligase" evidence="5">
    <location>
        <begin position="98"/>
        <end position="469"/>
    </location>
</feature>
<dbReference type="AlphaFoldDB" id="A0A9Q9LYT1"/>
<accession>A0A9Q9LYT1</accession>
<evidence type="ECO:0000256" key="4">
    <source>
        <dbReference type="ARBA" id="ARBA00022840"/>
    </source>
</evidence>
<sequence length="648" mass="70689">MTTAPLLWQPDLSARRNPLMSDFLAQARAASGAGVETYADLHAWSVSRPEEFWPLAWDFCGLEGEKGAVPLLADADPMQVRFFPEARLNIAETFLKNADGREAIVFIGEDGRRMVWTRAELKREVEMLAAALRDAGIEAGDHVAGYVPNMPQTVAAMLATASLGAVWSCCAPESGPDVVVDRFGQIEPKLMFAADGYFYNGKTFETRAAIAEVAARVPSVRQIVVWPYAGDAADLPEGMTAYEAFRQADAPALDCRVMGFRDPLYVMFSSGTTGKPKCIEHSGGGTLLRMLVEQQLHCDLRPGDRMFYYTTCNWMMWNWQVAALASEAVIVLFDGNPMYPGIRRLFDLAEAEKVTHFGISAKYIDASQKRRNRPVESHDLGALRVVLSTGSPLSPEGFAHVYADWKADVQLASICGGTDILGCFIGGCPLLPVHQGEIQAPMLGLDVATLNDQGEPVEGVAGELVCRNAHPSMPVRFLNDPGNARYRASYFETYPNVWRQGDYTIRTEHGGYVVLGRSDATLNPGGVRIGTAEIYRQLAKIGEVADAVVVGQNLDNDVRVVMFVVPAEGEALNDVLTNRIKTEIRKNASPRHVPAKIIAVADIPRTKSGKTAELAVRDVVNNQPVRNLSGLANPQALALFADHPELQA</sequence>
<dbReference type="Gene3D" id="3.30.300.30">
    <property type="match status" value="1"/>
</dbReference>
<dbReference type="InterPro" id="IPR045851">
    <property type="entry name" value="AMP-bd_C_sf"/>
</dbReference>
<dbReference type="EC" id="6.2.1.16" evidence="7"/>
<dbReference type="GO" id="GO:0030729">
    <property type="term" value="F:acetoacetate-CoA ligase activity"/>
    <property type="evidence" value="ECO:0007669"/>
    <property type="project" value="UniProtKB-EC"/>
</dbReference>
<evidence type="ECO:0000313" key="7">
    <source>
        <dbReference type="EMBL" id="UWQ56345.1"/>
    </source>
</evidence>
<dbReference type="PROSITE" id="PS00455">
    <property type="entry name" value="AMP_BINDING"/>
    <property type="match status" value="1"/>
</dbReference>
<dbReference type="NCBIfam" id="TIGR01217">
    <property type="entry name" value="ac_ac_CoA_syn"/>
    <property type="match status" value="1"/>
</dbReference>
<dbReference type="InterPro" id="IPR020845">
    <property type="entry name" value="AMP-binding_CS"/>
</dbReference>
<name>A0A9Q9LYT1_LEICA</name>
<dbReference type="KEGG" id="lcae:K3721_20310"/>
<dbReference type="InterPro" id="IPR000873">
    <property type="entry name" value="AMP-dep_synth/lig_dom"/>
</dbReference>
<keyword evidence="2 7" id="KW-0436">Ligase</keyword>
<dbReference type="EMBL" id="CP081074">
    <property type="protein sequence ID" value="UWQ56345.1"/>
    <property type="molecule type" value="Genomic_DNA"/>
</dbReference>
<dbReference type="GO" id="GO:0006629">
    <property type="term" value="P:lipid metabolic process"/>
    <property type="evidence" value="ECO:0007669"/>
    <property type="project" value="InterPro"/>
</dbReference>
<comment type="similarity">
    <text evidence="1">Belongs to the ATP-dependent AMP-binding enzyme family.</text>
</comment>
<organism evidence="7 8">
    <name type="scientific">Leisingera caerulea</name>
    <name type="common">Phaeobacter caeruleus</name>
    <dbReference type="NCBI Taxonomy" id="506591"/>
    <lineage>
        <taxon>Bacteria</taxon>
        <taxon>Pseudomonadati</taxon>
        <taxon>Pseudomonadota</taxon>
        <taxon>Alphaproteobacteria</taxon>
        <taxon>Rhodobacterales</taxon>
        <taxon>Roseobacteraceae</taxon>
        <taxon>Leisingera</taxon>
    </lineage>
</organism>
<dbReference type="GO" id="GO:0005524">
    <property type="term" value="F:ATP binding"/>
    <property type="evidence" value="ECO:0007669"/>
    <property type="project" value="UniProtKB-KW"/>
</dbReference>
<dbReference type="PANTHER" id="PTHR42921">
    <property type="entry name" value="ACETOACETYL-COA SYNTHETASE"/>
    <property type="match status" value="1"/>
</dbReference>
<dbReference type="SUPFAM" id="SSF56801">
    <property type="entry name" value="Acetyl-CoA synthetase-like"/>
    <property type="match status" value="1"/>
</dbReference>
<keyword evidence="3" id="KW-0547">Nucleotide-binding</keyword>
<proteinExistence type="inferred from homology"/>
<evidence type="ECO:0000256" key="2">
    <source>
        <dbReference type="ARBA" id="ARBA00022598"/>
    </source>
</evidence>
<dbReference type="InterPro" id="IPR042099">
    <property type="entry name" value="ANL_N_sf"/>
</dbReference>
<geneLocation type="plasmid" evidence="7 8">
    <name>unnamed4</name>
</geneLocation>
<dbReference type="InterPro" id="IPR005914">
    <property type="entry name" value="Acac_CoA_synth"/>
</dbReference>